<comment type="function">
    <text evidence="6">Redox regulated molecular chaperone. Protects both thermally unfolding and oxidatively damaged proteins from irreversible aggregation. Plays an important role in the bacterial defense system toward oxidative stress.</text>
</comment>
<evidence type="ECO:0000313" key="8">
    <source>
        <dbReference type="Proteomes" id="UP000268230"/>
    </source>
</evidence>
<dbReference type="GO" id="GO:0005737">
    <property type="term" value="C:cytoplasm"/>
    <property type="evidence" value="ECO:0007669"/>
    <property type="project" value="UniProtKB-SubCell"/>
</dbReference>
<name>A0A3Q8TX83_9PSED</name>
<dbReference type="SUPFAM" id="SSF118352">
    <property type="entry name" value="HSP33 redox switch-like"/>
    <property type="match status" value="1"/>
</dbReference>
<evidence type="ECO:0000256" key="5">
    <source>
        <dbReference type="ARBA" id="ARBA00023284"/>
    </source>
</evidence>
<dbReference type="PANTHER" id="PTHR30111:SF1">
    <property type="entry name" value="33 KDA CHAPERONIN"/>
    <property type="match status" value="1"/>
</dbReference>
<dbReference type="PANTHER" id="PTHR30111">
    <property type="entry name" value="33 KDA CHAPERONIN"/>
    <property type="match status" value="1"/>
</dbReference>
<keyword evidence="5 6" id="KW-0676">Redox-active center</keyword>
<evidence type="ECO:0000256" key="3">
    <source>
        <dbReference type="ARBA" id="ARBA00023157"/>
    </source>
</evidence>
<dbReference type="NCBIfam" id="NF001033">
    <property type="entry name" value="PRK00114.1"/>
    <property type="match status" value="1"/>
</dbReference>
<dbReference type="OrthoDB" id="9793753at2"/>
<protein>
    <recommendedName>
        <fullName evidence="6">33 kDa chaperonin</fullName>
    </recommendedName>
    <alternativeName>
        <fullName evidence="6">Heat shock protein 33 homolog</fullName>
        <shortName evidence="6">HSP33</shortName>
    </alternativeName>
</protein>
<dbReference type="InterPro" id="IPR023212">
    <property type="entry name" value="Hsp33_helix_hairpin_bin_dom_sf"/>
</dbReference>
<evidence type="ECO:0000256" key="4">
    <source>
        <dbReference type="ARBA" id="ARBA00023186"/>
    </source>
</evidence>
<evidence type="ECO:0000313" key="7">
    <source>
        <dbReference type="EMBL" id="AZL66458.1"/>
    </source>
</evidence>
<dbReference type="SUPFAM" id="SSF64397">
    <property type="entry name" value="Hsp33 domain"/>
    <property type="match status" value="1"/>
</dbReference>
<dbReference type="GO" id="GO:0042026">
    <property type="term" value="P:protein refolding"/>
    <property type="evidence" value="ECO:0007669"/>
    <property type="project" value="TreeGrafter"/>
</dbReference>
<dbReference type="Pfam" id="PF01430">
    <property type="entry name" value="HSP33"/>
    <property type="match status" value="1"/>
</dbReference>
<comment type="similarity">
    <text evidence="6">Belongs to the HSP33 family.</text>
</comment>
<keyword evidence="4 6" id="KW-0143">Chaperone</keyword>
<dbReference type="InterPro" id="IPR016154">
    <property type="entry name" value="Heat_shock_Hsp33_C"/>
</dbReference>
<gene>
    <name evidence="6 7" type="primary">hslO</name>
    <name evidence="7" type="ORF">EJA05_01325</name>
</gene>
<dbReference type="Gene3D" id="1.10.287.480">
    <property type="entry name" value="helix hairpin bin"/>
    <property type="match status" value="1"/>
</dbReference>
<dbReference type="AlphaFoldDB" id="A0A3Q8TX83"/>
<dbReference type="InterPro" id="IPR000397">
    <property type="entry name" value="Heat_shock_Hsp33"/>
</dbReference>
<organism evidence="7 8">
    <name type="scientific">Pseudomonas entomophila</name>
    <dbReference type="NCBI Taxonomy" id="312306"/>
    <lineage>
        <taxon>Bacteria</taxon>
        <taxon>Pseudomonadati</taxon>
        <taxon>Pseudomonadota</taxon>
        <taxon>Gammaproteobacteria</taxon>
        <taxon>Pseudomonadales</taxon>
        <taxon>Pseudomonadaceae</taxon>
        <taxon>Pseudomonas</taxon>
    </lineage>
</organism>
<keyword evidence="2 6" id="KW-0862">Zinc</keyword>
<keyword evidence="1 6" id="KW-0963">Cytoplasm</keyword>
<dbReference type="Gene3D" id="3.90.1280.10">
    <property type="entry name" value="HSP33 redox switch-like"/>
    <property type="match status" value="1"/>
</dbReference>
<dbReference type="InterPro" id="IPR016153">
    <property type="entry name" value="Heat_shock_Hsp33_N"/>
</dbReference>
<evidence type="ECO:0000256" key="1">
    <source>
        <dbReference type="ARBA" id="ARBA00022490"/>
    </source>
</evidence>
<dbReference type="EMBL" id="CP034338">
    <property type="protein sequence ID" value="AZL66458.1"/>
    <property type="molecule type" value="Genomic_DNA"/>
</dbReference>
<sequence>MSDLPDTDFTQRFLFDDRDVRGEMVALERSYAEVLAKHDYPRPVRYLLGELMGAAALLVGTLKFDGLLVLQAQSQGPVPLLAIEYTSEHEIRGLARYEAEQIKEDASLADLMPGGHLVLTIIPVNGQRYQGTVELDGKDLSECFTNYFVMSQQVNTSITLAADGVRARGLLVQQLPAEIHKDIEERDESWAHVKALANTVKAEELIGLDNETVLHRLYHEDAVRLFDIQPLRFRCSCSRERSGNALISLGEADAKALVAECGGQVEIDCQFCNERYLFDASDVEQLFAGGGTDAPSETHH</sequence>
<evidence type="ECO:0000256" key="6">
    <source>
        <dbReference type="HAMAP-Rule" id="MF_00117"/>
    </source>
</evidence>
<accession>A0A3Q8TX83</accession>
<evidence type="ECO:0000256" key="2">
    <source>
        <dbReference type="ARBA" id="ARBA00022833"/>
    </source>
</evidence>
<dbReference type="HAMAP" id="MF_00117">
    <property type="entry name" value="HslO"/>
    <property type="match status" value="1"/>
</dbReference>
<dbReference type="Gene3D" id="3.55.30.10">
    <property type="entry name" value="Hsp33 domain"/>
    <property type="match status" value="1"/>
</dbReference>
<comment type="PTM">
    <text evidence="6">Under oxidizing conditions two disulfide bonds are formed involving the reactive cysteines. Under reducing conditions zinc is bound to the reactive cysteines and the protein is inactive.</text>
</comment>
<comment type="subcellular location">
    <subcellularLocation>
        <location evidence="6">Cytoplasm</location>
    </subcellularLocation>
</comment>
<reference evidence="7 8" key="1">
    <citation type="submission" date="2018-12" db="EMBL/GenBank/DDBJ databases">
        <authorList>
            <person name="Li S."/>
            <person name="Yang R."/>
            <person name="Chen G."/>
            <person name="Zou L."/>
            <person name="Zhang C."/>
            <person name="Chen Y."/>
            <person name="Liu Z."/>
            <person name="Li Y."/>
            <person name="Yan Y."/>
            <person name="Huang M."/>
            <person name="Chen T."/>
        </authorList>
    </citation>
    <scope>NUCLEOTIDE SEQUENCE [LARGE SCALE GENOMIC DNA]</scope>
    <source>
        <strain evidence="7 8">1257</strain>
    </source>
</reference>
<dbReference type="KEGG" id="pory:EJA05_01325"/>
<dbReference type="GO" id="GO:0051082">
    <property type="term" value="F:unfolded protein binding"/>
    <property type="evidence" value="ECO:0007669"/>
    <property type="project" value="UniProtKB-UniRule"/>
</dbReference>
<keyword evidence="3 6" id="KW-1015">Disulfide bond</keyword>
<dbReference type="Proteomes" id="UP000268230">
    <property type="component" value="Chromosome"/>
</dbReference>
<dbReference type="GO" id="GO:0044183">
    <property type="term" value="F:protein folding chaperone"/>
    <property type="evidence" value="ECO:0007669"/>
    <property type="project" value="TreeGrafter"/>
</dbReference>
<proteinExistence type="inferred from homology"/>
<feature type="disulfide bond" description="Redox-active" evidence="6">
    <location>
        <begin position="235"/>
        <end position="237"/>
    </location>
</feature>
<dbReference type="PIRSF" id="PIRSF005261">
    <property type="entry name" value="Heat_shock_Hsp33"/>
    <property type="match status" value="1"/>
</dbReference>
<dbReference type="CDD" id="cd00498">
    <property type="entry name" value="Hsp33"/>
    <property type="match status" value="1"/>
</dbReference>
<feature type="disulfide bond" description="Redox-active" evidence="6">
    <location>
        <begin position="269"/>
        <end position="272"/>
    </location>
</feature>